<dbReference type="PROSITE" id="PS00723">
    <property type="entry name" value="POLYPRENYL_SYNTHASE_1"/>
    <property type="match status" value="1"/>
</dbReference>
<dbReference type="PANTHER" id="PTHR11525:SF0">
    <property type="entry name" value="FARNESYL PYROPHOSPHATE SYNTHASE"/>
    <property type="match status" value="1"/>
</dbReference>
<dbReference type="InterPro" id="IPR000092">
    <property type="entry name" value="Polyprenyl_synt"/>
</dbReference>
<reference evidence="6" key="1">
    <citation type="submission" date="2016-10" db="EMBL/GenBank/DDBJ databases">
        <authorList>
            <person name="Benchimol M."/>
            <person name="Almeida L.G."/>
            <person name="Vasconcelos A.T."/>
            <person name="Perreira-Neves A."/>
            <person name="Rosa I.A."/>
            <person name="Tasca T."/>
            <person name="Bogo M.R."/>
            <person name="de Souza W."/>
        </authorList>
    </citation>
    <scope>NUCLEOTIDE SEQUENCE [LARGE SCALE GENOMIC DNA]</scope>
    <source>
        <strain evidence="6">K</strain>
    </source>
</reference>
<dbReference type="GO" id="GO:0005737">
    <property type="term" value="C:cytoplasm"/>
    <property type="evidence" value="ECO:0007669"/>
    <property type="project" value="TreeGrafter"/>
</dbReference>
<proteinExistence type="inferred from homology"/>
<dbReference type="GO" id="GO:0004161">
    <property type="term" value="F:dimethylallyltranstransferase activity"/>
    <property type="evidence" value="ECO:0007669"/>
    <property type="project" value="TreeGrafter"/>
</dbReference>
<dbReference type="VEuPathDB" id="TrichDB:TRFO_27973"/>
<evidence type="ECO:0000256" key="3">
    <source>
        <dbReference type="ARBA" id="ARBA00022723"/>
    </source>
</evidence>
<dbReference type="InterPro" id="IPR008949">
    <property type="entry name" value="Isoprenoid_synthase_dom_sf"/>
</dbReference>
<keyword evidence="4" id="KW-0460">Magnesium</keyword>
<evidence type="ECO:0000256" key="4">
    <source>
        <dbReference type="ARBA" id="ARBA00022842"/>
    </source>
</evidence>
<dbReference type="GO" id="GO:0045337">
    <property type="term" value="P:farnesyl diphosphate biosynthetic process"/>
    <property type="evidence" value="ECO:0007669"/>
    <property type="project" value="TreeGrafter"/>
</dbReference>
<accession>A0A1J4K165</accession>
<organism evidence="6 7">
    <name type="scientific">Tritrichomonas foetus</name>
    <dbReference type="NCBI Taxonomy" id="1144522"/>
    <lineage>
        <taxon>Eukaryota</taxon>
        <taxon>Metamonada</taxon>
        <taxon>Parabasalia</taxon>
        <taxon>Tritrichomonadida</taxon>
        <taxon>Tritrichomonadidae</taxon>
        <taxon>Tritrichomonas</taxon>
    </lineage>
</organism>
<gene>
    <name evidence="6" type="primary">fps1</name>
    <name evidence="6" type="ORF">TRFO_27973</name>
</gene>
<evidence type="ECO:0000256" key="2">
    <source>
        <dbReference type="ARBA" id="ARBA00022679"/>
    </source>
</evidence>
<dbReference type="PANTHER" id="PTHR11525">
    <property type="entry name" value="FARNESYL-PYROPHOSPHATE SYNTHETASE"/>
    <property type="match status" value="1"/>
</dbReference>
<evidence type="ECO:0000256" key="1">
    <source>
        <dbReference type="ARBA" id="ARBA00001946"/>
    </source>
</evidence>
<keyword evidence="2 5" id="KW-0808">Transferase</keyword>
<evidence type="ECO:0000313" key="6">
    <source>
        <dbReference type="EMBL" id="OHT04528.1"/>
    </source>
</evidence>
<dbReference type="AlphaFoldDB" id="A0A1J4K165"/>
<dbReference type="EMBL" id="MLAK01000790">
    <property type="protein sequence ID" value="OHT04528.1"/>
    <property type="molecule type" value="Genomic_DNA"/>
</dbReference>
<dbReference type="Pfam" id="PF00348">
    <property type="entry name" value="polyprenyl_synt"/>
    <property type="match status" value="1"/>
</dbReference>
<dbReference type="Proteomes" id="UP000179807">
    <property type="component" value="Unassembled WGS sequence"/>
</dbReference>
<comment type="caution">
    <text evidence="6">The sequence shown here is derived from an EMBL/GenBank/DDBJ whole genome shotgun (WGS) entry which is preliminary data.</text>
</comment>
<evidence type="ECO:0000313" key="7">
    <source>
        <dbReference type="Proteomes" id="UP000179807"/>
    </source>
</evidence>
<name>A0A1J4K165_9EUKA</name>
<evidence type="ECO:0000256" key="5">
    <source>
        <dbReference type="RuleBase" id="RU004466"/>
    </source>
</evidence>
<dbReference type="GO" id="GO:0004337">
    <property type="term" value="F:(2E,6E)-farnesyl diphosphate synthase activity"/>
    <property type="evidence" value="ECO:0007669"/>
    <property type="project" value="TreeGrafter"/>
</dbReference>
<protein>
    <submittedName>
        <fullName evidence="6">Farnesyl pyrophosphate synthase</fullName>
    </submittedName>
</protein>
<dbReference type="GeneID" id="94840585"/>
<dbReference type="InterPro" id="IPR039702">
    <property type="entry name" value="FPS1-like"/>
</dbReference>
<dbReference type="RefSeq" id="XP_068357664.1">
    <property type="nucleotide sequence ID" value="XM_068505881.1"/>
</dbReference>
<dbReference type="GO" id="GO:0046872">
    <property type="term" value="F:metal ion binding"/>
    <property type="evidence" value="ECO:0007669"/>
    <property type="project" value="UniProtKB-KW"/>
</dbReference>
<keyword evidence="3" id="KW-0479">Metal-binding</keyword>
<dbReference type="SUPFAM" id="SSF48576">
    <property type="entry name" value="Terpenoid synthases"/>
    <property type="match status" value="1"/>
</dbReference>
<comment type="cofactor">
    <cofactor evidence="1">
        <name>Mg(2+)</name>
        <dbReference type="ChEBI" id="CHEBI:18420"/>
    </cofactor>
</comment>
<comment type="similarity">
    <text evidence="5">Belongs to the FPP/GGPP synthase family.</text>
</comment>
<dbReference type="Gene3D" id="1.10.600.10">
    <property type="entry name" value="Farnesyl Diphosphate Synthase"/>
    <property type="match status" value="1"/>
</dbReference>
<dbReference type="InterPro" id="IPR033749">
    <property type="entry name" value="Polyprenyl_synt_CS"/>
</dbReference>
<sequence>MIAASNFLDYYPNVVQIIDDYLKSMTVDFVRDHFIELLHYSTKGGKMFRGILAASTYCELLDIPPDSKEAYPGYILGWALEVLQGAYLVADDLMDRSETRRGQTCWYLKPNVGNSAVNDVLIMENLAIILVESLGEKYLPLTVVDSIVSAFRKINVLTTMGQSFDYKCKSYSFDCYKVIVENKTAYYTIIIPFLVGCIASQKVPTELSKSDEFLNYLKRVGFYFQAQDDWLDVYGDVSVTGKIGTDISDGKVTWLACTALDHANEEQRNEILGNIGKSEKESQEKVKLLYDQIGIQKLYSEFVEKENSYFVEELSKLDERLPKKTIKALLDKLIKRKA</sequence>
<keyword evidence="7" id="KW-1185">Reference proteome</keyword>
<dbReference type="OrthoDB" id="10257492at2759"/>
<dbReference type="SFLD" id="SFLDS00005">
    <property type="entry name" value="Isoprenoid_Synthase_Type_I"/>
    <property type="match status" value="1"/>
</dbReference>